<dbReference type="EMBL" id="CP020028">
    <property type="protein sequence ID" value="ASR49281.1"/>
    <property type="molecule type" value="Genomic_DNA"/>
</dbReference>
<dbReference type="Gene3D" id="2.60.120.370">
    <property type="entry name" value="YhcH/YjgK/YiaL"/>
    <property type="match status" value="1"/>
</dbReference>
<accession>A0A222WU42</accession>
<dbReference type="RefSeq" id="WP_094156496.1">
    <property type="nucleotide sequence ID" value="NZ_CP020028.1"/>
</dbReference>
<dbReference type="KEGG" id="pkb:B4V02_22530"/>
<dbReference type="InterPro" id="IPR004375">
    <property type="entry name" value="NanQ/TabA/YiaL"/>
</dbReference>
<dbReference type="InterPro" id="IPR037012">
    <property type="entry name" value="NanQ/TabA/YiaL_sf"/>
</dbReference>
<name>A0A222WU42_9BACL</name>
<dbReference type="Pfam" id="PF04074">
    <property type="entry name" value="DUF386"/>
    <property type="match status" value="1"/>
</dbReference>
<dbReference type="GO" id="GO:0005829">
    <property type="term" value="C:cytosol"/>
    <property type="evidence" value="ECO:0007669"/>
    <property type="project" value="TreeGrafter"/>
</dbReference>
<evidence type="ECO:0000313" key="1">
    <source>
        <dbReference type="EMBL" id="ASR49281.1"/>
    </source>
</evidence>
<dbReference type="PANTHER" id="PTHR34986">
    <property type="entry name" value="EVOLVED BETA-GALACTOSIDASE SUBUNIT BETA"/>
    <property type="match status" value="1"/>
</dbReference>
<dbReference type="PANTHER" id="PTHR34986:SF1">
    <property type="entry name" value="PROTEIN YIAL"/>
    <property type="match status" value="1"/>
</dbReference>
<sequence length="152" mass="17527">MIVATLEEEERYRRIHPQFEQAFLFLQHTPLAELAEGKYEINGQQVYVLVQEYDTKPEAECRWESHREYIDIQYIVSGREQINYAPLDQLTGGSDYVADKDKINYESPVSRGSSLQLGAGQFAVFFPEDGHQACIRSGQTEHVKKMVIKVKI</sequence>
<dbReference type="SUPFAM" id="SSF51197">
    <property type="entry name" value="Clavaminate synthase-like"/>
    <property type="match status" value="1"/>
</dbReference>
<gene>
    <name evidence="1" type="ORF">B4V02_22530</name>
</gene>
<organism evidence="1 2">
    <name type="scientific">Paenibacillus kribbensis</name>
    <dbReference type="NCBI Taxonomy" id="172713"/>
    <lineage>
        <taxon>Bacteria</taxon>
        <taxon>Bacillati</taxon>
        <taxon>Bacillota</taxon>
        <taxon>Bacilli</taxon>
        <taxon>Bacillales</taxon>
        <taxon>Paenibacillaceae</taxon>
        <taxon>Paenibacillus</taxon>
    </lineage>
</organism>
<protein>
    <submittedName>
        <fullName evidence="1">Beta-D-galactosidase</fullName>
    </submittedName>
</protein>
<dbReference type="Proteomes" id="UP000214666">
    <property type="component" value="Chromosome"/>
</dbReference>
<reference evidence="1 2" key="1">
    <citation type="submission" date="2017-03" db="EMBL/GenBank/DDBJ databases">
        <title>Complete genome sequence of Paenibacillus Kribbensis producing bioflocculants.</title>
        <authorList>
            <person name="Lee H.-G."/>
            <person name="Oh H.-M."/>
        </authorList>
    </citation>
    <scope>NUCLEOTIDE SEQUENCE [LARGE SCALE GENOMIC DNA]</scope>
    <source>
        <strain evidence="1 2">AM49</strain>
    </source>
</reference>
<dbReference type="AlphaFoldDB" id="A0A222WU42"/>
<dbReference type="STRING" id="172713.GCA_001705305_00344"/>
<proteinExistence type="predicted"/>
<keyword evidence="2" id="KW-1185">Reference proteome</keyword>
<evidence type="ECO:0000313" key="2">
    <source>
        <dbReference type="Proteomes" id="UP000214666"/>
    </source>
</evidence>
<dbReference type="OrthoDB" id="9792756at2"/>
<dbReference type="NCBIfam" id="TIGR00022">
    <property type="entry name" value="YhcH/YjgK/YiaL family protein"/>
    <property type="match status" value="1"/>
</dbReference>